<dbReference type="Gene3D" id="4.10.240.10">
    <property type="entry name" value="Zn(2)-C6 fungal-type DNA-binding domain"/>
    <property type="match status" value="1"/>
</dbReference>
<dbReference type="InterPro" id="IPR036864">
    <property type="entry name" value="Zn2-C6_fun-type_DNA-bd_sf"/>
</dbReference>
<dbReference type="Pfam" id="PF11951">
    <property type="entry name" value="Fungal_trans_2"/>
    <property type="match status" value="1"/>
</dbReference>
<keyword evidence="5" id="KW-0804">Transcription</keyword>
<accession>A0A2J6PHH2</accession>
<dbReference type="CDD" id="cd00067">
    <property type="entry name" value="GAL4"/>
    <property type="match status" value="1"/>
</dbReference>
<dbReference type="InterPro" id="IPR001138">
    <property type="entry name" value="Zn2Cys6_DnaBD"/>
</dbReference>
<evidence type="ECO:0000313" key="8">
    <source>
        <dbReference type="EMBL" id="PMD13501.1"/>
    </source>
</evidence>
<dbReference type="STRING" id="1745343.A0A2J6PHH2"/>
<dbReference type="InterPro" id="IPR052360">
    <property type="entry name" value="Transcr_Regulatory_Proteins"/>
</dbReference>
<evidence type="ECO:0000256" key="5">
    <source>
        <dbReference type="ARBA" id="ARBA00023163"/>
    </source>
</evidence>
<evidence type="ECO:0000259" key="7">
    <source>
        <dbReference type="PROSITE" id="PS50048"/>
    </source>
</evidence>
<keyword evidence="6" id="KW-0539">Nucleus</keyword>
<dbReference type="GO" id="GO:0008270">
    <property type="term" value="F:zinc ion binding"/>
    <property type="evidence" value="ECO:0007669"/>
    <property type="project" value="InterPro"/>
</dbReference>
<dbReference type="PANTHER" id="PTHR36206:SF4">
    <property type="entry name" value="HYPOTHETICAL CONSERVED PROTEIN (EUROFUNG)-RELATED"/>
    <property type="match status" value="1"/>
</dbReference>
<gene>
    <name evidence="8" type="ORF">NA56DRAFT_694697</name>
</gene>
<evidence type="ECO:0000313" key="9">
    <source>
        <dbReference type="Proteomes" id="UP000235672"/>
    </source>
</evidence>
<feature type="domain" description="Zn(2)-C6 fungal-type" evidence="7">
    <location>
        <begin position="29"/>
        <end position="57"/>
    </location>
</feature>
<dbReference type="GO" id="GO:0000981">
    <property type="term" value="F:DNA-binding transcription factor activity, RNA polymerase II-specific"/>
    <property type="evidence" value="ECO:0007669"/>
    <property type="project" value="InterPro"/>
</dbReference>
<dbReference type="InterPro" id="IPR021858">
    <property type="entry name" value="Fun_TF"/>
</dbReference>
<dbReference type="EMBL" id="KZ613530">
    <property type="protein sequence ID" value="PMD13501.1"/>
    <property type="molecule type" value="Genomic_DNA"/>
</dbReference>
<keyword evidence="3" id="KW-0805">Transcription regulation</keyword>
<proteinExistence type="predicted"/>
<dbReference type="PROSITE" id="PS00463">
    <property type="entry name" value="ZN2_CY6_FUNGAL_1"/>
    <property type="match status" value="1"/>
</dbReference>
<dbReference type="SMART" id="SM00066">
    <property type="entry name" value="GAL4"/>
    <property type="match status" value="1"/>
</dbReference>
<dbReference type="GO" id="GO:0003677">
    <property type="term" value="F:DNA binding"/>
    <property type="evidence" value="ECO:0007669"/>
    <property type="project" value="UniProtKB-KW"/>
</dbReference>
<evidence type="ECO:0000256" key="1">
    <source>
        <dbReference type="ARBA" id="ARBA00022723"/>
    </source>
</evidence>
<evidence type="ECO:0000256" key="4">
    <source>
        <dbReference type="ARBA" id="ARBA00023125"/>
    </source>
</evidence>
<evidence type="ECO:0000256" key="2">
    <source>
        <dbReference type="ARBA" id="ARBA00022833"/>
    </source>
</evidence>
<evidence type="ECO:0000256" key="6">
    <source>
        <dbReference type="ARBA" id="ARBA00023242"/>
    </source>
</evidence>
<dbReference type="Proteomes" id="UP000235672">
    <property type="component" value="Unassembled WGS sequence"/>
</dbReference>
<keyword evidence="1" id="KW-0479">Metal-binding</keyword>
<dbReference type="AlphaFoldDB" id="A0A2J6PHH2"/>
<reference evidence="8 9" key="1">
    <citation type="submission" date="2016-05" db="EMBL/GenBank/DDBJ databases">
        <title>A degradative enzymes factory behind the ericoid mycorrhizal symbiosis.</title>
        <authorList>
            <consortium name="DOE Joint Genome Institute"/>
            <person name="Martino E."/>
            <person name="Morin E."/>
            <person name="Grelet G."/>
            <person name="Kuo A."/>
            <person name="Kohler A."/>
            <person name="Daghino S."/>
            <person name="Barry K."/>
            <person name="Choi C."/>
            <person name="Cichocki N."/>
            <person name="Clum A."/>
            <person name="Copeland A."/>
            <person name="Hainaut M."/>
            <person name="Haridas S."/>
            <person name="Labutti K."/>
            <person name="Lindquist E."/>
            <person name="Lipzen A."/>
            <person name="Khouja H.-R."/>
            <person name="Murat C."/>
            <person name="Ohm R."/>
            <person name="Olson A."/>
            <person name="Spatafora J."/>
            <person name="Veneault-Fourrey C."/>
            <person name="Henrissat B."/>
            <person name="Grigoriev I."/>
            <person name="Martin F."/>
            <person name="Perotto S."/>
        </authorList>
    </citation>
    <scope>NUCLEOTIDE SEQUENCE [LARGE SCALE GENOMIC DNA]</scope>
    <source>
        <strain evidence="8 9">UAMH 7357</strain>
    </source>
</reference>
<dbReference type="PANTHER" id="PTHR36206">
    <property type="entry name" value="ASPERCRYPTIN BIOSYNTHESIS CLUSTER-SPECIFIC TRANSCRIPTION REGULATOR ATNN-RELATED"/>
    <property type="match status" value="1"/>
</dbReference>
<name>A0A2J6PHH2_9HELO</name>
<protein>
    <recommendedName>
        <fullName evidence="7">Zn(2)-C6 fungal-type domain-containing protein</fullName>
    </recommendedName>
</protein>
<keyword evidence="9" id="KW-1185">Reference proteome</keyword>
<dbReference type="OrthoDB" id="3172332at2759"/>
<organism evidence="8 9">
    <name type="scientific">Hyaloscypha hepaticicola</name>
    <dbReference type="NCBI Taxonomy" id="2082293"/>
    <lineage>
        <taxon>Eukaryota</taxon>
        <taxon>Fungi</taxon>
        <taxon>Dikarya</taxon>
        <taxon>Ascomycota</taxon>
        <taxon>Pezizomycotina</taxon>
        <taxon>Leotiomycetes</taxon>
        <taxon>Helotiales</taxon>
        <taxon>Hyaloscyphaceae</taxon>
        <taxon>Hyaloscypha</taxon>
    </lineage>
</organism>
<dbReference type="SUPFAM" id="SSF57701">
    <property type="entry name" value="Zn2/Cys6 DNA-binding domain"/>
    <property type="match status" value="1"/>
</dbReference>
<keyword evidence="2" id="KW-0862">Zinc</keyword>
<sequence length="568" mass="64442">MSSTSPSLVHRQRTKYQRSRAVKSRVRSGCVTCKIRHVKCDEKKPVCDRCANAGYECDGYCYNTLTQRPSSKPFLPAGTDVRNFRVPIPRVRSITNTELVVQPSPGPRFESPIEYQYFDVFRGSAAAQLSGYYQSSVWDRVILQCCHEEPWARNVVVAIGALHQNLNTSTALPNQPQGSADSERERKSHYIFALQQYGIALGQMRNIARQEPQTESQLRHALISSLLTTCFETYIGDRDKAITQARVGIDLLLKWTKQKESADNSADIWSVARRAAARSLYLDEDLVGAFRRLDFQLLLCKGLQPGRPVPQFPSTQQPFTSINEACNYWDQVVGRVLFYHNIKSVAEEYQPKGYDEGPASEIGSKLKEQHNFKTVAEQFLRHFEPLFQGSRQKPGTNDYLLANLTMIRALACRSVTSRGSSNSEMFSDGFLRDYMLIADLARDLIENAKNTLRKAIFNFDISLGCCIFIVAHKCREPKVRRAAIALLNQYPQRGAWFDTLVAARVATWVVTQEEEGMVNGFIPDHARLRLLKHDTGPHKQWAKIHYSKLVWKDGIKARETAEPVTIIL</sequence>
<dbReference type="PROSITE" id="PS50048">
    <property type="entry name" value="ZN2_CY6_FUNGAL_2"/>
    <property type="match status" value="1"/>
</dbReference>
<evidence type="ECO:0000256" key="3">
    <source>
        <dbReference type="ARBA" id="ARBA00023015"/>
    </source>
</evidence>
<keyword evidence="4" id="KW-0238">DNA-binding</keyword>
<dbReference type="Pfam" id="PF00172">
    <property type="entry name" value="Zn_clus"/>
    <property type="match status" value="1"/>
</dbReference>